<dbReference type="SUPFAM" id="SSF52540">
    <property type="entry name" value="P-loop containing nucleoside triphosphate hydrolases"/>
    <property type="match status" value="1"/>
</dbReference>
<evidence type="ECO:0000313" key="2">
    <source>
        <dbReference type="Proteomes" id="UP001321421"/>
    </source>
</evidence>
<gene>
    <name evidence="1" type="ORF">GCM10025872_02270</name>
</gene>
<accession>A0ABM8H6X1</accession>
<dbReference type="InterPro" id="IPR027417">
    <property type="entry name" value="P-loop_NTPase"/>
</dbReference>
<sequence>MTPTTPVGDSMWRHIRAGRQPSAAAVDDLAADDATLLGDRGRELQSRLAADLLGAGPLEELLQGPGVTDVLVNGTDGVFVDTGEGLVRTDLDLTDADHVRRLAVRLAGLAGRRLDDSSPYVDGLLPGACGCTPCCHRSCRAPRTSRCACRAPPASTSMRWGAAAGWRPCSSRCCAAWWVPARRSS</sequence>
<keyword evidence="2" id="KW-1185">Reference proteome</keyword>
<organism evidence="1 2">
    <name type="scientific">Barrientosiimonas endolithica</name>
    <dbReference type="NCBI Taxonomy" id="1535208"/>
    <lineage>
        <taxon>Bacteria</taxon>
        <taxon>Bacillati</taxon>
        <taxon>Actinomycetota</taxon>
        <taxon>Actinomycetes</taxon>
        <taxon>Micrococcales</taxon>
        <taxon>Dermacoccaceae</taxon>
        <taxon>Barrientosiimonas</taxon>
    </lineage>
</organism>
<evidence type="ECO:0008006" key="3">
    <source>
        <dbReference type="Google" id="ProtNLM"/>
    </source>
</evidence>
<reference evidence="2" key="1">
    <citation type="journal article" date="2019" name="Int. J. Syst. Evol. Microbiol.">
        <title>The Global Catalogue of Microorganisms (GCM) 10K type strain sequencing project: providing services to taxonomists for standard genome sequencing and annotation.</title>
        <authorList>
            <consortium name="The Broad Institute Genomics Platform"/>
            <consortium name="The Broad Institute Genome Sequencing Center for Infectious Disease"/>
            <person name="Wu L."/>
            <person name="Ma J."/>
        </authorList>
    </citation>
    <scope>NUCLEOTIDE SEQUENCE [LARGE SCALE GENOMIC DNA]</scope>
    <source>
        <strain evidence="2">NBRC 110608</strain>
    </source>
</reference>
<protein>
    <recommendedName>
        <fullName evidence="3">Bacterial type II secretion system protein E domain-containing protein</fullName>
    </recommendedName>
</protein>
<evidence type="ECO:0000313" key="1">
    <source>
        <dbReference type="EMBL" id="BDZ56570.1"/>
    </source>
</evidence>
<proteinExistence type="predicted"/>
<dbReference type="EMBL" id="AP027735">
    <property type="protein sequence ID" value="BDZ56570.1"/>
    <property type="molecule type" value="Genomic_DNA"/>
</dbReference>
<name>A0ABM8H6X1_9MICO</name>
<dbReference type="Gene3D" id="3.30.450.380">
    <property type="match status" value="1"/>
</dbReference>
<dbReference type="Proteomes" id="UP001321421">
    <property type="component" value="Chromosome"/>
</dbReference>